<comment type="caution">
    <text evidence="3">The sequence shown here is derived from an EMBL/GenBank/DDBJ whole genome shotgun (WGS) entry which is preliminary data.</text>
</comment>
<dbReference type="EMBL" id="BAABKM010000002">
    <property type="protein sequence ID" value="GAA4694982.1"/>
    <property type="molecule type" value="Genomic_DNA"/>
</dbReference>
<evidence type="ECO:0000313" key="3">
    <source>
        <dbReference type="EMBL" id="GAA4694982.1"/>
    </source>
</evidence>
<name>A0ABP8WTC0_9ACTN</name>
<accession>A0ABP8WTC0</accession>
<feature type="domain" description="Glycoside-hydrolase family GH114 TIM-barrel" evidence="2">
    <location>
        <begin position="33"/>
        <end position="244"/>
    </location>
</feature>
<evidence type="ECO:0000256" key="1">
    <source>
        <dbReference type="SAM" id="SignalP"/>
    </source>
</evidence>
<dbReference type="Pfam" id="PF03537">
    <property type="entry name" value="Glyco_hydro_114"/>
    <property type="match status" value="1"/>
</dbReference>
<evidence type="ECO:0000313" key="4">
    <source>
        <dbReference type="Proteomes" id="UP001499974"/>
    </source>
</evidence>
<reference evidence="4" key="1">
    <citation type="journal article" date="2019" name="Int. J. Syst. Evol. Microbiol.">
        <title>The Global Catalogue of Microorganisms (GCM) 10K type strain sequencing project: providing services to taxonomists for standard genome sequencing and annotation.</title>
        <authorList>
            <consortium name="The Broad Institute Genomics Platform"/>
            <consortium name="The Broad Institute Genome Sequencing Center for Infectious Disease"/>
            <person name="Wu L."/>
            <person name="Ma J."/>
        </authorList>
    </citation>
    <scope>NUCLEOTIDE SEQUENCE [LARGE SCALE GENOMIC DNA]</scope>
    <source>
        <strain evidence="4">JCM 18531</strain>
    </source>
</reference>
<dbReference type="PANTHER" id="PTHR35273:SF2">
    <property type="entry name" value="ALPHA-GALACTOSIDASE"/>
    <property type="match status" value="1"/>
</dbReference>
<dbReference type="InterPro" id="IPR004352">
    <property type="entry name" value="GH114_TIM-barrel"/>
</dbReference>
<keyword evidence="4" id="KW-1185">Reference proteome</keyword>
<keyword evidence="1" id="KW-0732">Signal</keyword>
<protein>
    <submittedName>
        <fullName evidence="3">Endo alpha-1,4 polygalactosaminidase</fullName>
    </submittedName>
</protein>
<organism evidence="3 4">
    <name type="scientific">Nocardioides conyzicola</name>
    <dbReference type="NCBI Taxonomy" id="1651781"/>
    <lineage>
        <taxon>Bacteria</taxon>
        <taxon>Bacillati</taxon>
        <taxon>Actinomycetota</taxon>
        <taxon>Actinomycetes</taxon>
        <taxon>Propionibacteriales</taxon>
        <taxon>Nocardioidaceae</taxon>
        <taxon>Nocardioides</taxon>
    </lineage>
</organism>
<sequence length="252" mass="28061">MRRLLVLVVLAASCVVAPPAVAVTPPPVGTDVDYQLGGNRSVPEHVGIVVRDREARPVPGRYNVCYVNGFQTQPGERAVWRRHPGLVLRDHGRPVVDEAWGEQLLDVRTSAKRHRLATIVGRWTRGCARAGYDAVELDNLDSYTRSNGLLTRRQAVAYAGLLVRTAHRAGLAAGQKNLAGFDGASVGYDFAVAEECGRYRECASYTRYFGDRVLAIEYRRADFRWTCGHFGDRLAVVLRDRDLSPRGVRRWC</sequence>
<feature type="signal peptide" evidence="1">
    <location>
        <begin position="1"/>
        <end position="22"/>
    </location>
</feature>
<proteinExistence type="predicted"/>
<dbReference type="Proteomes" id="UP001499974">
    <property type="component" value="Unassembled WGS sequence"/>
</dbReference>
<dbReference type="InterPro" id="IPR017853">
    <property type="entry name" value="GH"/>
</dbReference>
<dbReference type="SUPFAM" id="SSF51445">
    <property type="entry name" value="(Trans)glycosidases"/>
    <property type="match status" value="1"/>
</dbReference>
<dbReference type="PANTHER" id="PTHR35273">
    <property type="entry name" value="ALPHA-1,4 POLYGALACTOSAMINIDASE, PUTATIVE (AFU_ORTHOLOGUE AFUA_3G07890)-RELATED"/>
    <property type="match status" value="1"/>
</dbReference>
<feature type="chain" id="PRO_5047281021" evidence="1">
    <location>
        <begin position="23"/>
        <end position="252"/>
    </location>
</feature>
<evidence type="ECO:0000259" key="2">
    <source>
        <dbReference type="Pfam" id="PF03537"/>
    </source>
</evidence>
<gene>
    <name evidence="3" type="ORF">GCM10023349_07680</name>
</gene>
<dbReference type="RefSeq" id="WP_345519445.1">
    <property type="nucleotide sequence ID" value="NZ_BAABKM010000002.1"/>
</dbReference>